<comment type="catalytic activity">
    <reaction evidence="18">
        <text>N(6)-methyl-ATP + H2O = N(6)-methyl-AMP + diphosphate + H(+)</text>
        <dbReference type="Rhea" id="RHEA:67608"/>
        <dbReference type="ChEBI" id="CHEBI:15377"/>
        <dbReference type="ChEBI" id="CHEBI:15378"/>
        <dbReference type="ChEBI" id="CHEBI:33019"/>
        <dbReference type="ChEBI" id="CHEBI:144842"/>
        <dbReference type="ChEBI" id="CHEBI:172873"/>
    </reaction>
    <physiologicalReaction direction="left-to-right" evidence="18">
        <dbReference type="Rhea" id="RHEA:67609"/>
    </physiologicalReaction>
</comment>
<comment type="cofactor">
    <cofactor evidence="1">
        <name>Mg(2+)</name>
        <dbReference type="ChEBI" id="CHEBI:18420"/>
    </cofactor>
</comment>
<dbReference type="InterPro" id="IPR000086">
    <property type="entry name" value="NUDIX_hydrolase_dom"/>
</dbReference>
<dbReference type="GO" id="GO:0008828">
    <property type="term" value="F:dATP diphosphatase activity"/>
    <property type="evidence" value="ECO:0007669"/>
    <property type="project" value="UniProtKB-EC"/>
</dbReference>
<dbReference type="PROSITE" id="PS51462">
    <property type="entry name" value="NUDIX"/>
    <property type="match status" value="1"/>
</dbReference>
<dbReference type="Gene3D" id="3.90.79.10">
    <property type="entry name" value="Nucleoside Triphosphate Pyrophosphohydrolase"/>
    <property type="match status" value="1"/>
</dbReference>
<comment type="catalytic activity">
    <reaction evidence="19">
        <text>O(6)-methyl-dGTP + H2O = O(6)-methyl-dGMP + diphosphate + H(+)</text>
        <dbReference type="Rhea" id="RHEA:67600"/>
        <dbReference type="ChEBI" id="CHEBI:15377"/>
        <dbReference type="ChEBI" id="CHEBI:15378"/>
        <dbReference type="ChEBI" id="CHEBI:33019"/>
        <dbReference type="ChEBI" id="CHEBI:169974"/>
        <dbReference type="ChEBI" id="CHEBI:169975"/>
    </reaction>
    <physiologicalReaction direction="left-to-right" evidence="19">
        <dbReference type="Rhea" id="RHEA:67601"/>
    </physiologicalReaction>
</comment>
<dbReference type="PRINTS" id="PR01403">
    <property type="entry name" value="8OXTPHPHTASE"/>
</dbReference>
<organism evidence="23">
    <name type="scientific">Veillonella ratti</name>
    <dbReference type="NCBI Taxonomy" id="103892"/>
    <lineage>
        <taxon>Bacteria</taxon>
        <taxon>Bacillati</taxon>
        <taxon>Bacillota</taxon>
        <taxon>Negativicutes</taxon>
        <taxon>Veillonellales</taxon>
        <taxon>Veillonellaceae</taxon>
        <taxon>Veillonella</taxon>
    </lineage>
</organism>
<evidence type="ECO:0000256" key="8">
    <source>
        <dbReference type="ARBA" id="ARBA00024459"/>
    </source>
</evidence>
<sequence length="173" mass="20005">MRPTTLCFIINDKKEILLGRKKRGLGAGKPNGFGGKREDGETFRQCAVRELFEETSLLAKPEDLEPVAILDFQFPYNEDWTHVNYVYLLRKYEGLPMETEEMEPFWTSFDKIPYDTMWAGDEDWIPQVLNGELLKGTLVFGKDNDGVMDMKITKVTEIPELESVEAMKEWLEA</sequence>
<evidence type="ECO:0000256" key="5">
    <source>
        <dbReference type="ARBA" id="ARBA00022801"/>
    </source>
</evidence>
<name>A0A6N3AZP1_9FIRM</name>
<dbReference type="GO" id="GO:0046872">
    <property type="term" value="F:metal ion binding"/>
    <property type="evidence" value="ECO:0007669"/>
    <property type="project" value="UniProtKB-KW"/>
</dbReference>
<dbReference type="EC" id="3.6.1.56" evidence="11"/>
<dbReference type="EMBL" id="CACRUX010000042">
    <property type="protein sequence ID" value="VYT98075.1"/>
    <property type="molecule type" value="Genomic_DNA"/>
</dbReference>
<comment type="catalytic activity">
    <reaction evidence="10">
        <text>2-oxo-ATP + H2O = 2-oxo-AMP + diphosphate + H(+)</text>
        <dbReference type="Rhea" id="RHEA:67392"/>
        <dbReference type="ChEBI" id="CHEBI:15377"/>
        <dbReference type="ChEBI" id="CHEBI:15378"/>
        <dbReference type="ChEBI" id="CHEBI:33019"/>
        <dbReference type="ChEBI" id="CHEBI:71395"/>
        <dbReference type="ChEBI" id="CHEBI:172878"/>
    </reaction>
    <physiologicalReaction direction="left-to-right" evidence="10">
        <dbReference type="Rhea" id="RHEA:67393"/>
    </physiologicalReaction>
</comment>
<comment type="similarity">
    <text evidence="2">Belongs to the Nudix hydrolase family.</text>
</comment>
<evidence type="ECO:0000256" key="9">
    <source>
        <dbReference type="ARBA" id="ARBA00024486"/>
    </source>
</evidence>
<dbReference type="InterPro" id="IPR015797">
    <property type="entry name" value="NUDIX_hydrolase-like_dom_sf"/>
</dbReference>
<comment type="catalytic activity">
    <reaction evidence="7">
        <text>8-oxo-dATP + H2O = 8-oxo-dAMP + diphosphate + H(+)</text>
        <dbReference type="Rhea" id="RHEA:65396"/>
        <dbReference type="ChEBI" id="CHEBI:15377"/>
        <dbReference type="ChEBI" id="CHEBI:15378"/>
        <dbReference type="ChEBI" id="CHEBI:33019"/>
        <dbReference type="ChEBI" id="CHEBI:71361"/>
        <dbReference type="ChEBI" id="CHEBI:172871"/>
    </reaction>
    <physiologicalReaction direction="left-to-right" evidence="7">
        <dbReference type="Rhea" id="RHEA:65397"/>
    </physiologicalReaction>
</comment>
<dbReference type="SUPFAM" id="SSF55811">
    <property type="entry name" value="Nudix"/>
    <property type="match status" value="1"/>
</dbReference>
<evidence type="ECO:0000256" key="3">
    <source>
        <dbReference type="ARBA" id="ARBA00011245"/>
    </source>
</evidence>
<accession>A0A6N3AZP1</accession>
<comment type="function">
    <text evidence="21">Oxidized purine nucleoside triphosphate hydrolase which is a prominent sanitizer of the oxidized nucleotide pool. Catalyzes the hydrolysis of 2-oxo-dATP (2-hydroxy-dATP) into 2-oxo-dAMP. Also has a significant hydrolase activity toward 2-oxo-ATP, 8-oxo-dGTP and 8-oxo-dATP. Through the hydrolysis of oxidized purine nucleoside triphosphates, prevents their incorporation into DNA and the subsequent transversions A:T to C:G and G:C to T:A. Also catalyzes the hydrolysis of methylated purine nucleoside triphosphate preventing their integration into DNA. Through this antimutagenic activity protects cells from oxidative stress.</text>
</comment>
<evidence type="ECO:0000256" key="13">
    <source>
        <dbReference type="ARBA" id="ARBA00029673"/>
    </source>
</evidence>
<comment type="subunit">
    <text evidence="3">Monomer.</text>
</comment>
<keyword evidence="4" id="KW-0479">Metal-binding</keyword>
<proteinExistence type="inferred from homology"/>
<protein>
    <recommendedName>
        <fullName evidence="12">Oxidized purine nucleoside triphosphate hydrolase</fullName>
        <ecNumber evidence="11">3.6.1.56</ecNumber>
    </recommendedName>
    <alternativeName>
        <fullName evidence="16">2-hydroxy-dATP diphosphatase</fullName>
    </alternativeName>
    <alternativeName>
        <fullName evidence="15">7,8-dihydro-8-oxoguanine triphosphatase</fullName>
    </alternativeName>
    <alternativeName>
        <fullName evidence="14">8-oxo-dGTPase</fullName>
    </alternativeName>
    <alternativeName>
        <fullName evidence="17">Methylated purine nucleoside triphosphate hydrolase</fullName>
    </alternativeName>
    <alternativeName>
        <fullName evidence="13">Nucleoside diphosphate-linked moiety X motif 1</fullName>
    </alternativeName>
</protein>
<keyword evidence="5 23" id="KW-0378">Hydrolase</keyword>
<comment type="catalytic activity">
    <reaction evidence="9">
        <text>8-oxo-dGTP + H2O = 8-oxo-dGMP + diphosphate + H(+)</text>
        <dbReference type="Rhea" id="RHEA:31575"/>
        <dbReference type="ChEBI" id="CHEBI:15377"/>
        <dbReference type="ChEBI" id="CHEBI:15378"/>
        <dbReference type="ChEBI" id="CHEBI:33019"/>
        <dbReference type="ChEBI" id="CHEBI:63224"/>
        <dbReference type="ChEBI" id="CHEBI:77896"/>
    </reaction>
    <physiologicalReaction direction="left-to-right" evidence="9">
        <dbReference type="Rhea" id="RHEA:31576"/>
    </physiologicalReaction>
</comment>
<dbReference type="RefSeq" id="WP_021840625.1">
    <property type="nucleotide sequence ID" value="NZ_CACRUX010000042.1"/>
</dbReference>
<comment type="catalytic activity">
    <reaction evidence="8">
        <text>2-oxo-dATP + H2O = 2-oxo-dAMP + diphosphate + H(+)</text>
        <dbReference type="Rhea" id="RHEA:31583"/>
        <dbReference type="ChEBI" id="CHEBI:15377"/>
        <dbReference type="ChEBI" id="CHEBI:15378"/>
        <dbReference type="ChEBI" id="CHEBI:33019"/>
        <dbReference type="ChEBI" id="CHEBI:63212"/>
        <dbReference type="ChEBI" id="CHEBI:77897"/>
        <dbReference type="EC" id="3.6.1.56"/>
    </reaction>
    <physiologicalReaction direction="left-to-right" evidence="8">
        <dbReference type="Rhea" id="RHEA:31584"/>
    </physiologicalReaction>
</comment>
<evidence type="ECO:0000256" key="16">
    <source>
        <dbReference type="ARBA" id="ARBA00031927"/>
    </source>
</evidence>
<dbReference type="AlphaFoldDB" id="A0A6N3AZP1"/>
<evidence type="ECO:0000256" key="18">
    <source>
        <dbReference type="ARBA" id="ARBA00048002"/>
    </source>
</evidence>
<feature type="domain" description="Nudix hydrolase" evidence="22">
    <location>
        <begin position="1"/>
        <end position="130"/>
    </location>
</feature>
<dbReference type="PANTHER" id="PTHR43758:SF2">
    <property type="entry name" value="OXIDIZED PURINE NUCLEOSIDE TRIPHOSPHATE HYDROLASE"/>
    <property type="match status" value="1"/>
</dbReference>
<gene>
    <name evidence="23" type="primary">mutX</name>
    <name evidence="23" type="ORF">VRLFYP33_00945</name>
</gene>
<evidence type="ECO:0000256" key="19">
    <source>
        <dbReference type="ARBA" id="ARBA00048894"/>
    </source>
</evidence>
<evidence type="ECO:0000256" key="2">
    <source>
        <dbReference type="ARBA" id="ARBA00005582"/>
    </source>
</evidence>
<evidence type="ECO:0000256" key="7">
    <source>
        <dbReference type="ARBA" id="ARBA00024448"/>
    </source>
</evidence>
<evidence type="ECO:0000256" key="21">
    <source>
        <dbReference type="ARBA" id="ARBA00053094"/>
    </source>
</evidence>
<dbReference type="CDD" id="cd03427">
    <property type="entry name" value="NUDIX_MTH1_Nudt1"/>
    <property type="match status" value="1"/>
</dbReference>
<comment type="catalytic activity">
    <reaction evidence="20">
        <text>N(6)-methyl-dATP + H2O = N(6)-methyl-dAMP + diphosphate + H(+)</text>
        <dbReference type="Rhea" id="RHEA:67604"/>
        <dbReference type="ChEBI" id="CHEBI:15377"/>
        <dbReference type="ChEBI" id="CHEBI:15378"/>
        <dbReference type="ChEBI" id="CHEBI:33019"/>
        <dbReference type="ChEBI" id="CHEBI:169976"/>
        <dbReference type="ChEBI" id="CHEBI:172872"/>
    </reaction>
    <physiologicalReaction direction="left-to-right" evidence="20">
        <dbReference type="Rhea" id="RHEA:67605"/>
    </physiologicalReaction>
</comment>
<reference evidence="23" key="1">
    <citation type="submission" date="2019-11" db="EMBL/GenBank/DDBJ databases">
        <authorList>
            <person name="Feng L."/>
        </authorList>
    </citation>
    <scope>NUCLEOTIDE SEQUENCE</scope>
    <source>
        <strain evidence="23">VrattiLFYP33</strain>
    </source>
</reference>
<dbReference type="InterPro" id="IPR003563">
    <property type="entry name" value="8ODP"/>
</dbReference>
<evidence type="ECO:0000256" key="11">
    <source>
        <dbReference type="ARBA" id="ARBA00026103"/>
    </source>
</evidence>
<evidence type="ECO:0000256" key="20">
    <source>
        <dbReference type="ARBA" id="ARBA00049032"/>
    </source>
</evidence>
<keyword evidence="6" id="KW-0460">Magnesium</keyword>
<evidence type="ECO:0000256" key="10">
    <source>
        <dbReference type="ARBA" id="ARBA00024596"/>
    </source>
</evidence>
<dbReference type="Pfam" id="PF00293">
    <property type="entry name" value="NUDIX"/>
    <property type="match status" value="1"/>
</dbReference>
<dbReference type="GO" id="GO:0042262">
    <property type="term" value="P:DNA protection"/>
    <property type="evidence" value="ECO:0007669"/>
    <property type="project" value="InterPro"/>
</dbReference>
<evidence type="ECO:0000256" key="6">
    <source>
        <dbReference type="ARBA" id="ARBA00022842"/>
    </source>
</evidence>
<evidence type="ECO:0000256" key="14">
    <source>
        <dbReference type="ARBA" id="ARBA00030634"/>
    </source>
</evidence>
<evidence type="ECO:0000256" key="15">
    <source>
        <dbReference type="ARBA" id="ARBA00030682"/>
    </source>
</evidence>
<dbReference type="GO" id="GO:0005737">
    <property type="term" value="C:cytoplasm"/>
    <property type="evidence" value="ECO:0007669"/>
    <property type="project" value="TreeGrafter"/>
</dbReference>
<dbReference type="PANTHER" id="PTHR43758">
    <property type="entry name" value="7,8-DIHYDRO-8-OXOGUANINE TRIPHOSPHATASE"/>
    <property type="match status" value="1"/>
</dbReference>
<evidence type="ECO:0000259" key="22">
    <source>
        <dbReference type="PROSITE" id="PS51462"/>
    </source>
</evidence>
<evidence type="ECO:0000256" key="12">
    <source>
        <dbReference type="ARBA" id="ARBA00026218"/>
    </source>
</evidence>
<evidence type="ECO:0000256" key="4">
    <source>
        <dbReference type="ARBA" id="ARBA00022723"/>
    </source>
</evidence>
<dbReference type="GO" id="GO:0008413">
    <property type="term" value="F:8-oxo-7,8-dihydroguanosine triphosphate pyrophosphatase activity"/>
    <property type="evidence" value="ECO:0007669"/>
    <property type="project" value="InterPro"/>
</dbReference>
<evidence type="ECO:0000256" key="17">
    <source>
        <dbReference type="ARBA" id="ARBA00032071"/>
    </source>
</evidence>
<evidence type="ECO:0000313" key="23">
    <source>
        <dbReference type="EMBL" id="VYT98075.1"/>
    </source>
</evidence>
<evidence type="ECO:0000256" key="1">
    <source>
        <dbReference type="ARBA" id="ARBA00001946"/>
    </source>
</evidence>